<dbReference type="AlphaFoldDB" id="A0A0B7N577"/>
<proteinExistence type="predicted"/>
<organism evidence="1 2">
    <name type="scientific">Parasitella parasitica</name>
    <dbReference type="NCBI Taxonomy" id="35722"/>
    <lineage>
        <taxon>Eukaryota</taxon>
        <taxon>Fungi</taxon>
        <taxon>Fungi incertae sedis</taxon>
        <taxon>Mucoromycota</taxon>
        <taxon>Mucoromycotina</taxon>
        <taxon>Mucoromycetes</taxon>
        <taxon>Mucorales</taxon>
        <taxon>Mucorineae</taxon>
        <taxon>Mucoraceae</taxon>
        <taxon>Parasitella</taxon>
    </lineage>
</organism>
<sequence length="159" mass="18128">GHQDSILDAVRVILTSDANAVLEEMSSNFGKQRSKRALLAFERNLYCYYEAHIYNILSSNYDGPTAYERMTEAGFQKDVFMEDIRRGENVKLMVEAFGPVSLVAVEVFKSSMLKSASFIDYVNYCKQAEVLVANLKVVDVTPIRVMFEDVLHHIENIFK</sequence>
<accession>A0A0B7N577</accession>
<evidence type="ECO:0000313" key="1">
    <source>
        <dbReference type="EMBL" id="CEP10244.1"/>
    </source>
</evidence>
<dbReference type="EMBL" id="LN723424">
    <property type="protein sequence ID" value="CEP10244.1"/>
    <property type="molecule type" value="Genomic_DNA"/>
</dbReference>
<reference evidence="1 2" key="1">
    <citation type="submission" date="2014-09" db="EMBL/GenBank/DDBJ databases">
        <authorList>
            <person name="Ellenberger Sabrina"/>
        </authorList>
    </citation>
    <scope>NUCLEOTIDE SEQUENCE [LARGE SCALE GENOMIC DNA]</scope>
    <source>
        <strain evidence="1 2">CBS 412.66</strain>
    </source>
</reference>
<name>A0A0B7N577_9FUNG</name>
<evidence type="ECO:0000313" key="2">
    <source>
        <dbReference type="Proteomes" id="UP000054107"/>
    </source>
</evidence>
<keyword evidence="2" id="KW-1185">Reference proteome</keyword>
<protein>
    <submittedName>
        <fullName evidence="1">Uncharacterized protein</fullName>
    </submittedName>
</protein>
<dbReference type="Proteomes" id="UP000054107">
    <property type="component" value="Unassembled WGS sequence"/>
</dbReference>
<feature type="non-terminal residue" evidence="1">
    <location>
        <position position="1"/>
    </location>
</feature>
<gene>
    <name evidence="1" type="primary">PARPA_03890.1 scaffold 10088</name>
</gene>